<dbReference type="Pfam" id="PF01398">
    <property type="entry name" value="JAB"/>
    <property type="match status" value="1"/>
</dbReference>
<dbReference type="GO" id="GO:0008237">
    <property type="term" value="F:metallopeptidase activity"/>
    <property type="evidence" value="ECO:0007669"/>
    <property type="project" value="InterPro"/>
</dbReference>
<protein>
    <submittedName>
        <fullName evidence="3">JAB1/Mov34/MPN/PAD-1 ubiquitin protease domain-containing protein</fullName>
    </submittedName>
</protein>
<feature type="region of interest" description="Disordered" evidence="1">
    <location>
        <begin position="233"/>
        <end position="253"/>
    </location>
</feature>
<dbReference type="GO" id="GO:0006508">
    <property type="term" value="P:proteolysis"/>
    <property type="evidence" value="ECO:0007669"/>
    <property type="project" value="UniProtKB-KW"/>
</dbReference>
<accession>A0AAD4NJG1</accession>
<name>A0AAD4NJG1_9BILA</name>
<keyword evidence="3" id="KW-0378">Hydrolase</keyword>
<gene>
    <name evidence="3" type="ORF">DdX_00122</name>
</gene>
<feature type="domain" description="JAB1/MPN/MOV34 metalloenzyme" evidence="2">
    <location>
        <begin position="99"/>
        <end position="151"/>
    </location>
</feature>
<reference evidence="3" key="1">
    <citation type="submission" date="2022-01" db="EMBL/GenBank/DDBJ databases">
        <title>Genome Sequence Resource for Two Populations of Ditylenchus destructor, the Migratory Endoparasitic Phytonematode.</title>
        <authorList>
            <person name="Zhang H."/>
            <person name="Lin R."/>
            <person name="Xie B."/>
        </authorList>
    </citation>
    <scope>NUCLEOTIDE SEQUENCE</scope>
    <source>
        <strain evidence="3">BazhouSP</strain>
    </source>
</reference>
<organism evidence="3 4">
    <name type="scientific">Ditylenchus destructor</name>
    <dbReference type="NCBI Taxonomy" id="166010"/>
    <lineage>
        <taxon>Eukaryota</taxon>
        <taxon>Metazoa</taxon>
        <taxon>Ecdysozoa</taxon>
        <taxon>Nematoda</taxon>
        <taxon>Chromadorea</taxon>
        <taxon>Rhabditida</taxon>
        <taxon>Tylenchina</taxon>
        <taxon>Tylenchomorpha</taxon>
        <taxon>Sphaerularioidea</taxon>
        <taxon>Anguinidae</taxon>
        <taxon>Anguininae</taxon>
        <taxon>Ditylenchus</taxon>
    </lineage>
</organism>
<dbReference type="AlphaFoldDB" id="A0AAD4NJG1"/>
<evidence type="ECO:0000259" key="2">
    <source>
        <dbReference type="Pfam" id="PF01398"/>
    </source>
</evidence>
<dbReference type="InterPro" id="IPR000555">
    <property type="entry name" value="JAMM/MPN+_dom"/>
</dbReference>
<keyword evidence="4" id="KW-1185">Reference proteome</keyword>
<feature type="compositionally biased region" description="Basic and acidic residues" evidence="1">
    <location>
        <begin position="240"/>
        <end position="250"/>
    </location>
</feature>
<evidence type="ECO:0000256" key="1">
    <source>
        <dbReference type="SAM" id="MobiDB-lite"/>
    </source>
</evidence>
<keyword evidence="3" id="KW-0645">Protease</keyword>
<comment type="caution">
    <text evidence="3">The sequence shown here is derived from an EMBL/GenBank/DDBJ whole genome shotgun (WGS) entry which is preliminary data.</text>
</comment>
<proteinExistence type="predicted"/>
<dbReference type="EMBL" id="JAKKPZ010000001">
    <property type="protein sequence ID" value="KAI1727975.1"/>
    <property type="molecule type" value="Genomic_DNA"/>
</dbReference>
<dbReference type="Gene3D" id="3.40.140.10">
    <property type="entry name" value="Cytidine Deaminase, domain 2"/>
    <property type="match status" value="1"/>
</dbReference>
<dbReference type="Proteomes" id="UP001201812">
    <property type="component" value="Unassembled WGS sequence"/>
</dbReference>
<evidence type="ECO:0000313" key="4">
    <source>
        <dbReference type="Proteomes" id="UP001201812"/>
    </source>
</evidence>
<sequence length="299" mass="32996">MCDHVKRELRGSRKRASIPVGPPFWACDTSIASSRRDKTIGTGLSSGKSADPEIWLPEIRDIRRRKPPITMPNAGNGNVNSAIGDSIACLGNIEQTLPVKKIFVHPLVLLSVVDHFRRINRQYQDETRVMGVLLGSVRADKSVEIFNSFAAASPHGGANGHPGFPEAINPGRIDLCRRDRYQSSSLAETKRLTYHTPGSERLLENFCWVRMDGASPINLEGSDIEIFRKAKDAPAASAADHPRPRREPRPKSGIFGISGSHIFRWSPNSGLKPVPFDLARRDEAIDVSHVKIRAATEDL</sequence>
<evidence type="ECO:0000313" key="3">
    <source>
        <dbReference type="EMBL" id="KAI1727975.1"/>
    </source>
</evidence>